<evidence type="ECO:0000313" key="2">
    <source>
        <dbReference type="EMBL" id="KAK8979961.1"/>
    </source>
</evidence>
<dbReference type="Proteomes" id="UP001396334">
    <property type="component" value="Unassembled WGS sequence"/>
</dbReference>
<accession>A0ABR2NUV5</accession>
<dbReference type="EMBL" id="JBBPBN010000098">
    <property type="protein sequence ID" value="KAK8979961.1"/>
    <property type="molecule type" value="Genomic_DNA"/>
</dbReference>
<feature type="region of interest" description="Disordered" evidence="1">
    <location>
        <begin position="1"/>
        <end position="22"/>
    </location>
</feature>
<comment type="caution">
    <text evidence="2">The sequence shown here is derived from an EMBL/GenBank/DDBJ whole genome shotgun (WGS) entry which is preliminary data.</text>
</comment>
<protein>
    <submittedName>
        <fullName evidence="2">Uncharacterized protein</fullName>
    </submittedName>
</protein>
<reference evidence="2 3" key="1">
    <citation type="journal article" date="2024" name="G3 (Bethesda)">
        <title>Genome assembly of Hibiscus sabdariffa L. provides insights into metabolisms of medicinal natural products.</title>
        <authorList>
            <person name="Kim T."/>
        </authorList>
    </citation>
    <scope>NUCLEOTIDE SEQUENCE [LARGE SCALE GENOMIC DNA]</scope>
    <source>
        <strain evidence="2">TK-2024</strain>
        <tissue evidence="2">Old leaves</tissue>
    </source>
</reference>
<name>A0ABR2NUV5_9ROSI</name>
<evidence type="ECO:0000313" key="3">
    <source>
        <dbReference type="Proteomes" id="UP001396334"/>
    </source>
</evidence>
<sequence length="140" mass="15912">MANNTIEEDVPIDPGANASRADKDKYKKHMDDMLDVGCLMPATMTPELQKQHEDMVAYEMIQNLKDIYEGQARQERYETSKDLFQCKMSEGTLVGAHVIKMMGYIRTLEKLGLALNNELVTDIILQSLSDNLKQFILISL</sequence>
<organism evidence="2 3">
    <name type="scientific">Hibiscus sabdariffa</name>
    <name type="common">roselle</name>
    <dbReference type="NCBI Taxonomy" id="183260"/>
    <lineage>
        <taxon>Eukaryota</taxon>
        <taxon>Viridiplantae</taxon>
        <taxon>Streptophyta</taxon>
        <taxon>Embryophyta</taxon>
        <taxon>Tracheophyta</taxon>
        <taxon>Spermatophyta</taxon>
        <taxon>Magnoliopsida</taxon>
        <taxon>eudicotyledons</taxon>
        <taxon>Gunneridae</taxon>
        <taxon>Pentapetalae</taxon>
        <taxon>rosids</taxon>
        <taxon>malvids</taxon>
        <taxon>Malvales</taxon>
        <taxon>Malvaceae</taxon>
        <taxon>Malvoideae</taxon>
        <taxon>Hibiscus</taxon>
    </lineage>
</organism>
<dbReference type="Pfam" id="PF14223">
    <property type="entry name" value="Retrotran_gag_2"/>
    <property type="match status" value="1"/>
</dbReference>
<proteinExistence type="predicted"/>
<evidence type="ECO:0000256" key="1">
    <source>
        <dbReference type="SAM" id="MobiDB-lite"/>
    </source>
</evidence>
<keyword evidence="3" id="KW-1185">Reference proteome</keyword>
<gene>
    <name evidence="2" type="ORF">V6N11_061705</name>
</gene>
<feature type="compositionally biased region" description="Acidic residues" evidence="1">
    <location>
        <begin position="1"/>
        <end position="11"/>
    </location>
</feature>